<name>F2J491_POLGS</name>
<dbReference type="PATRIC" id="fig|991905.3.peg.2672"/>
<dbReference type="EMBL" id="CP002568">
    <property type="protein sequence ID" value="ADZ71033.1"/>
    <property type="molecule type" value="Genomic_DNA"/>
</dbReference>
<sequence length="84" mass="9292">MRWIDRLNERAELMGRMMETIGALNAAPHGMLAASELRLAAHRCLNCRQAEECLSWLDTHAGGADAAPDLCPNAALFADWKTRL</sequence>
<evidence type="ECO:0000259" key="1">
    <source>
        <dbReference type="Pfam" id="PF20056"/>
    </source>
</evidence>
<dbReference type="STRING" id="991905.SL003B_2610"/>
<evidence type="ECO:0000313" key="2">
    <source>
        <dbReference type="EMBL" id="ADZ71033.1"/>
    </source>
</evidence>
<dbReference type="AlphaFoldDB" id="F2J491"/>
<dbReference type="RefSeq" id="WP_013653347.1">
    <property type="nucleotide sequence ID" value="NC_015259.1"/>
</dbReference>
<proteinExistence type="predicted"/>
<dbReference type="KEGG" id="pgv:SL003B_2610"/>
<reference evidence="2 3" key="1">
    <citation type="journal article" date="2011" name="J. Bacteriol.">
        <title>Complete genome sequence of Polymorphum gilvum SL003B-26A1T, a crude oil-degrading bacterium from oil-polluted saline soil.</title>
        <authorList>
            <person name="Li S.G."/>
            <person name="Tang Y.Q."/>
            <person name="Nie Y."/>
            <person name="Cai M."/>
            <person name="Wu X.L."/>
        </authorList>
    </citation>
    <scope>NUCLEOTIDE SEQUENCE [LARGE SCALE GENOMIC DNA]</scope>
    <source>
        <strain evidence="3">LMG 25793 / CGMCC 1.9160 / SL003B-26A1</strain>
    </source>
</reference>
<protein>
    <recommendedName>
        <fullName evidence="1">DUF6455 domain-containing protein</fullName>
    </recommendedName>
</protein>
<dbReference type="InterPro" id="IPR045601">
    <property type="entry name" value="DUF6455"/>
</dbReference>
<dbReference type="HOGENOM" id="CLU_2525432_0_0_5"/>
<keyword evidence="3" id="KW-1185">Reference proteome</keyword>
<dbReference type="eggNOG" id="ENOG5032YA8">
    <property type="taxonomic scope" value="Bacteria"/>
</dbReference>
<evidence type="ECO:0000313" key="3">
    <source>
        <dbReference type="Proteomes" id="UP000008130"/>
    </source>
</evidence>
<accession>F2J491</accession>
<gene>
    <name evidence="2" type="ordered locus">SL003B_2610</name>
</gene>
<feature type="domain" description="DUF6455" evidence="1">
    <location>
        <begin position="3"/>
        <end position="82"/>
    </location>
</feature>
<organism evidence="2 3">
    <name type="scientific">Polymorphum gilvum (strain LMG 25793 / CGMCC 1.9160 / SL003B-26A1)</name>
    <dbReference type="NCBI Taxonomy" id="991905"/>
    <lineage>
        <taxon>Bacteria</taxon>
        <taxon>Pseudomonadati</taxon>
        <taxon>Pseudomonadota</taxon>
        <taxon>Alphaproteobacteria</taxon>
        <taxon>Rhodobacterales</taxon>
        <taxon>Paracoccaceae</taxon>
        <taxon>Polymorphum</taxon>
    </lineage>
</organism>
<dbReference type="Pfam" id="PF20056">
    <property type="entry name" value="DUF6455"/>
    <property type="match status" value="1"/>
</dbReference>
<dbReference type="Proteomes" id="UP000008130">
    <property type="component" value="Chromosome"/>
</dbReference>